<comment type="caution">
    <text evidence="9">The sequence shown here is derived from an EMBL/GenBank/DDBJ whole genome shotgun (WGS) entry which is preliminary data.</text>
</comment>
<proteinExistence type="predicted"/>
<evidence type="ECO:0000256" key="7">
    <source>
        <dbReference type="SAM" id="Phobius"/>
    </source>
</evidence>
<dbReference type="EMBL" id="JBHSJB010000053">
    <property type="protein sequence ID" value="MFC5060251.1"/>
    <property type="molecule type" value="Genomic_DNA"/>
</dbReference>
<dbReference type="PROSITE" id="PS50850">
    <property type="entry name" value="MFS"/>
    <property type="match status" value="1"/>
</dbReference>
<dbReference type="PANTHER" id="PTHR23517:SF3">
    <property type="entry name" value="INTEGRAL MEMBRANE TRANSPORT PROTEIN"/>
    <property type="match status" value="1"/>
</dbReference>
<name>A0ABV9YI64_9PSEU</name>
<evidence type="ECO:0000313" key="10">
    <source>
        <dbReference type="Proteomes" id="UP001595833"/>
    </source>
</evidence>
<organism evidence="9 10">
    <name type="scientific">Saccharothrix xinjiangensis</name>
    <dbReference type="NCBI Taxonomy" id="204798"/>
    <lineage>
        <taxon>Bacteria</taxon>
        <taxon>Bacillati</taxon>
        <taxon>Actinomycetota</taxon>
        <taxon>Actinomycetes</taxon>
        <taxon>Pseudonocardiales</taxon>
        <taxon>Pseudonocardiaceae</taxon>
        <taxon>Saccharothrix</taxon>
    </lineage>
</organism>
<feature type="transmembrane region" description="Helical" evidence="7">
    <location>
        <begin position="43"/>
        <end position="68"/>
    </location>
</feature>
<feature type="transmembrane region" description="Helical" evidence="7">
    <location>
        <begin position="334"/>
        <end position="357"/>
    </location>
</feature>
<dbReference type="PANTHER" id="PTHR23517">
    <property type="entry name" value="RESISTANCE PROTEIN MDTM, PUTATIVE-RELATED-RELATED"/>
    <property type="match status" value="1"/>
</dbReference>
<keyword evidence="2" id="KW-0813">Transport</keyword>
<evidence type="ECO:0000256" key="1">
    <source>
        <dbReference type="ARBA" id="ARBA00004651"/>
    </source>
</evidence>
<feature type="transmembrane region" description="Helical" evidence="7">
    <location>
        <begin position="363"/>
        <end position="383"/>
    </location>
</feature>
<keyword evidence="10" id="KW-1185">Reference proteome</keyword>
<dbReference type="Proteomes" id="UP001595833">
    <property type="component" value="Unassembled WGS sequence"/>
</dbReference>
<accession>A0ABV9YI64</accession>
<feature type="transmembrane region" description="Helical" evidence="7">
    <location>
        <begin position="300"/>
        <end position="322"/>
    </location>
</feature>
<dbReference type="RefSeq" id="WP_344041964.1">
    <property type="nucleotide sequence ID" value="NZ_BAAAKE010000031.1"/>
</dbReference>
<protein>
    <submittedName>
        <fullName evidence="9">MFS transporter</fullName>
    </submittedName>
</protein>
<evidence type="ECO:0000256" key="6">
    <source>
        <dbReference type="ARBA" id="ARBA00023136"/>
    </source>
</evidence>
<gene>
    <name evidence="9" type="ORF">ACFPFM_41620</name>
</gene>
<feature type="transmembrane region" description="Helical" evidence="7">
    <location>
        <begin position="135"/>
        <end position="155"/>
    </location>
</feature>
<comment type="subcellular location">
    <subcellularLocation>
        <location evidence="1">Cell membrane</location>
        <topology evidence="1">Multi-pass membrane protein</topology>
    </subcellularLocation>
</comment>
<dbReference type="InterPro" id="IPR050171">
    <property type="entry name" value="MFS_Transporters"/>
</dbReference>
<feature type="transmembrane region" description="Helical" evidence="7">
    <location>
        <begin position="12"/>
        <end position="37"/>
    </location>
</feature>
<dbReference type="InterPro" id="IPR020846">
    <property type="entry name" value="MFS_dom"/>
</dbReference>
<dbReference type="InterPro" id="IPR011701">
    <property type="entry name" value="MFS"/>
</dbReference>
<evidence type="ECO:0000259" key="8">
    <source>
        <dbReference type="PROSITE" id="PS50850"/>
    </source>
</evidence>
<feature type="transmembrane region" description="Helical" evidence="7">
    <location>
        <begin position="161"/>
        <end position="180"/>
    </location>
</feature>
<feature type="transmembrane region" description="Helical" evidence="7">
    <location>
        <begin position="246"/>
        <end position="264"/>
    </location>
</feature>
<dbReference type="InterPro" id="IPR036259">
    <property type="entry name" value="MFS_trans_sf"/>
</dbReference>
<feature type="transmembrane region" description="Helical" evidence="7">
    <location>
        <begin position="209"/>
        <end position="226"/>
    </location>
</feature>
<keyword evidence="3" id="KW-1003">Cell membrane</keyword>
<dbReference type="SUPFAM" id="SSF103473">
    <property type="entry name" value="MFS general substrate transporter"/>
    <property type="match status" value="1"/>
</dbReference>
<keyword evidence="5 7" id="KW-1133">Transmembrane helix</keyword>
<reference evidence="10" key="1">
    <citation type="journal article" date="2019" name="Int. J. Syst. Evol. Microbiol.">
        <title>The Global Catalogue of Microorganisms (GCM) 10K type strain sequencing project: providing services to taxonomists for standard genome sequencing and annotation.</title>
        <authorList>
            <consortium name="The Broad Institute Genomics Platform"/>
            <consortium name="The Broad Institute Genome Sequencing Center for Infectious Disease"/>
            <person name="Wu L."/>
            <person name="Ma J."/>
        </authorList>
    </citation>
    <scope>NUCLEOTIDE SEQUENCE [LARGE SCALE GENOMIC DNA]</scope>
    <source>
        <strain evidence="10">KCTC 12848</strain>
    </source>
</reference>
<feature type="transmembrane region" description="Helical" evidence="7">
    <location>
        <begin position="99"/>
        <end position="115"/>
    </location>
</feature>
<evidence type="ECO:0000256" key="2">
    <source>
        <dbReference type="ARBA" id="ARBA00022448"/>
    </source>
</evidence>
<dbReference type="Gene3D" id="1.20.1250.20">
    <property type="entry name" value="MFS general substrate transporter like domains"/>
    <property type="match status" value="1"/>
</dbReference>
<keyword evidence="6 7" id="KW-0472">Membrane</keyword>
<evidence type="ECO:0000313" key="9">
    <source>
        <dbReference type="EMBL" id="MFC5060251.1"/>
    </source>
</evidence>
<feature type="transmembrane region" description="Helical" evidence="7">
    <location>
        <begin position="276"/>
        <end position="294"/>
    </location>
</feature>
<evidence type="ECO:0000256" key="5">
    <source>
        <dbReference type="ARBA" id="ARBA00022989"/>
    </source>
</evidence>
<sequence>MSGSLWRLGRTQAILVLGALLNAVAFFAVLPFAPLYLADRTSLSASAIGLVVGGIAFTASVGGVLGGALVDRFGAVRLMTAGLAGYVVVYTSLTSVRGTFAIVLLLSLGVFRLLLEPGGKKLLSQVDDDGRLFRLRYMAFCMGGIVGPAVGGVLYTTNVVAFFLVPAAFYAGYLVLLVTCGRELSALDRDADRPSSSYALRDAARDRRLLAAVGAGLTIFFVFSQLESMLPLIVRDKYGDAAGSYFAALFIANAVLALALQPLIYRASRKVPRGPFVIAGCAAFALSFACFWAGQHGLVWYFAGIALWTLGEGVLLPMPDIAVHEIAEGDRKGVYFGIAELRYLGFFLGPLTGGLLLDSAAPLYFTAMALVIFACVPLLLGRFTAPSGAVPERGTTGAD</sequence>
<dbReference type="Pfam" id="PF07690">
    <property type="entry name" value="MFS_1"/>
    <property type="match status" value="1"/>
</dbReference>
<evidence type="ECO:0000256" key="4">
    <source>
        <dbReference type="ARBA" id="ARBA00022692"/>
    </source>
</evidence>
<keyword evidence="4 7" id="KW-0812">Transmembrane</keyword>
<evidence type="ECO:0000256" key="3">
    <source>
        <dbReference type="ARBA" id="ARBA00022475"/>
    </source>
</evidence>
<feature type="domain" description="Major facilitator superfamily (MFS) profile" evidence="8">
    <location>
        <begin position="1"/>
        <end position="184"/>
    </location>
</feature>
<feature type="transmembrane region" description="Helical" evidence="7">
    <location>
        <begin position="75"/>
        <end position="93"/>
    </location>
</feature>